<organism evidence="3 4">
    <name type="scientific">Candidatus Falkowbacteria bacterium GW2011_GWE1_38_31</name>
    <dbReference type="NCBI Taxonomy" id="1618638"/>
    <lineage>
        <taxon>Bacteria</taxon>
        <taxon>Candidatus Falkowiibacteriota</taxon>
    </lineage>
</organism>
<dbReference type="AlphaFoldDB" id="A0A0G0K5C5"/>
<dbReference type="Gene3D" id="3.30.300.130">
    <property type="entry name" value="Fe-S cluster assembly (FSCA)"/>
    <property type="match status" value="1"/>
</dbReference>
<dbReference type="PANTHER" id="PTHR11178">
    <property type="entry name" value="IRON-SULFUR CLUSTER SCAFFOLD PROTEIN NFU-RELATED"/>
    <property type="match status" value="1"/>
</dbReference>
<dbReference type="GO" id="GO:0051536">
    <property type="term" value="F:iron-sulfur cluster binding"/>
    <property type="evidence" value="ECO:0007669"/>
    <property type="project" value="InterPro"/>
</dbReference>
<dbReference type="InterPro" id="IPR001075">
    <property type="entry name" value="NIF_FeS_clus_asmbl_NifU_C"/>
</dbReference>
<evidence type="ECO:0000259" key="2">
    <source>
        <dbReference type="Pfam" id="PF01106"/>
    </source>
</evidence>
<sequence>MSNNIEEKIKQALEKVRPNLQADGGDVNFVSWEPTIGKVQVTLVGMCAHCPMSQITLKQGIEAEIRDAVPEVKEVTAV</sequence>
<name>A0A0G0K5C5_9BACT</name>
<proteinExistence type="inferred from homology"/>
<dbReference type="EMBL" id="LBUU01000004">
    <property type="protein sequence ID" value="KKQ70625.1"/>
    <property type="molecule type" value="Genomic_DNA"/>
</dbReference>
<dbReference type="PANTHER" id="PTHR11178:SF1">
    <property type="entry name" value="NFU1 IRON-SULFUR CLUSTER SCAFFOLD HOMOLOG, MITOCHONDRIAL"/>
    <property type="match status" value="1"/>
</dbReference>
<protein>
    <submittedName>
        <fullName evidence="3">Nitrogen-fixing NifU domain-containing protein</fullName>
    </submittedName>
</protein>
<feature type="domain" description="NIF system FeS cluster assembly NifU C-terminal" evidence="2">
    <location>
        <begin position="9"/>
        <end position="75"/>
    </location>
</feature>
<comment type="similarity">
    <text evidence="1">Belongs to the NifU family.</text>
</comment>
<dbReference type="GO" id="GO:0005506">
    <property type="term" value="F:iron ion binding"/>
    <property type="evidence" value="ECO:0007669"/>
    <property type="project" value="InterPro"/>
</dbReference>
<evidence type="ECO:0000313" key="4">
    <source>
        <dbReference type="Proteomes" id="UP000034022"/>
    </source>
</evidence>
<evidence type="ECO:0000313" key="3">
    <source>
        <dbReference type="EMBL" id="KKQ70625.1"/>
    </source>
</evidence>
<evidence type="ECO:0000256" key="1">
    <source>
        <dbReference type="ARBA" id="ARBA00006420"/>
    </source>
</evidence>
<comment type="caution">
    <text evidence="3">The sequence shown here is derived from an EMBL/GenBank/DDBJ whole genome shotgun (WGS) entry which is preliminary data.</text>
</comment>
<gene>
    <name evidence="3" type="ORF">US91_C0004G0110</name>
</gene>
<dbReference type="GO" id="GO:0016226">
    <property type="term" value="P:iron-sulfur cluster assembly"/>
    <property type="evidence" value="ECO:0007669"/>
    <property type="project" value="InterPro"/>
</dbReference>
<accession>A0A0G0K5C5</accession>
<dbReference type="InterPro" id="IPR034904">
    <property type="entry name" value="FSCA_dom_sf"/>
</dbReference>
<dbReference type="Pfam" id="PF01106">
    <property type="entry name" value="NifU"/>
    <property type="match status" value="1"/>
</dbReference>
<dbReference type="Proteomes" id="UP000034022">
    <property type="component" value="Unassembled WGS sequence"/>
</dbReference>
<reference evidence="3 4" key="1">
    <citation type="journal article" date="2015" name="Nature">
        <title>rRNA introns, odd ribosomes, and small enigmatic genomes across a large radiation of phyla.</title>
        <authorList>
            <person name="Brown C.T."/>
            <person name="Hug L.A."/>
            <person name="Thomas B.C."/>
            <person name="Sharon I."/>
            <person name="Castelle C.J."/>
            <person name="Singh A."/>
            <person name="Wilkins M.J."/>
            <person name="Williams K.H."/>
            <person name="Banfield J.F."/>
        </authorList>
    </citation>
    <scope>NUCLEOTIDE SEQUENCE [LARGE SCALE GENOMIC DNA]</scope>
</reference>
<dbReference type="SUPFAM" id="SSF117916">
    <property type="entry name" value="Fe-S cluster assembly (FSCA) domain-like"/>
    <property type="match status" value="1"/>
</dbReference>